<protein>
    <submittedName>
        <fullName evidence="1">CRISPR-associated endonuclease Csn1</fullName>
    </submittedName>
</protein>
<dbReference type="AlphaFoldDB" id="A0A1X7MQ93"/>
<dbReference type="EMBL" id="FXBJ01000002">
    <property type="protein sequence ID" value="SMH26297.1"/>
    <property type="molecule type" value="Genomic_DNA"/>
</dbReference>
<evidence type="ECO:0000313" key="1">
    <source>
        <dbReference type="EMBL" id="SMH26297.1"/>
    </source>
</evidence>
<proteinExistence type="predicted"/>
<dbReference type="GO" id="GO:0004519">
    <property type="term" value="F:endonuclease activity"/>
    <property type="evidence" value="ECO:0007669"/>
    <property type="project" value="UniProtKB-KW"/>
</dbReference>
<keyword evidence="2" id="KW-1185">Reference proteome</keyword>
<keyword evidence="1" id="KW-0540">Nuclease</keyword>
<organism evidence="1 2">
    <name type="scientific">Carnobacterium iners</name>
    <dbReference type="NCBI Taxonomy" id="1073423"/>
    <lineage>
        <taxon>Bacteria</taxon>
        <taxon>Bacillati</taxon>
        <taxon>Bacillota</taxon>
        <taxon>Bacilli</taxon>
        <taxon>Lactobacillales</taxon>
        <taxon>Carnobacteriaceae</taxon>
        <taxon>Carnobacterium</taxon>
    </lineage>
</organism>
<dbReference type="Proteomes" id="UP000193435">
    <property type="component" value="Unassembled WGS sequence"/>
</dbReference>
<accession>A0A1X7MQ93</accession>
<keyword evidence="1" id="KW-0255">Endonuclease</keyword>
<sequence length="47" mass="5657">MSIFQINIKDAKNDVVLLSRKSIRVDIYMNEDGNYKYLGVPYNWFRK</sequence>
<evidence type="ECO:0000313" key="2">
    <source>
        <dbReference type="Proteomes" id="UP000193435"/>
    </source>
</evidence>
<keyword evidence="1" id="KW-0378">Hydrolase</keyword>
<reference evidence="1 2" key="1">
    <citation type="submission" date="2017-04" db="EMBL/GenBank/DDBJ databases">
        <authorList>
            <person name="Afonso C.L."/>
            <person name="Miller P.J."/>
            <person name="Scott M.A."/>
            <person name="Spackman E."/>
            <person name="Goraichik I."/>
            <person name="Dimitrov K.M."/>
            <person name="Suarez D.L."/>
            <person name="Swayne D.E."/>
        </authorList>
    </citation>
    <scope>NUCLEOTIDE SEQUENCE [LARGE SCALE GENOMIC DNA]</scope>
    <source>
        <strain evidence="1 2">LMG26642</strain>
    </source>
</reference>
<gene>
    <name evidence="1" type="ORF">SAMN04488700_0037</name>
</gene>
<name>A0A1X7MQ93_9LACT</name>